<dbReference type="InterPro" id="IPR033745">
    <property type="entry name" value="Fis1_cytosol"/>
</dbReference>
<evidence type="ECO:0000259" key="21">
    <source>
        <dbReference type="PROSITE" id="PS50089"/>
    </source>
</evidence>
<comment type="caution">
    <text evidence="22">The sequence shown here is derived from an EMBL/GenBank/DDBJ whole genome shotgun (WGS) entry which is preliminary data.</text>
</comment>
<feature type="domain" description="RING-type" evidence="21">
    <location>
        <begin position="557"/>
        <end position="598"/>
    </location>
</feature>
<comment type="similarity">
    <text evidence="3">Belongs to the FIS1 family.</text>
</comment>
<keyword evidence="10 19" id="KW-0863">Zinc-finger</keyword>
<dbReference type="SUPFAM" id="SSF57850">
    <property type="entry name" value="RING/U-box"/>
    <property type="match status" value="1"/>
</dbReference>
<feature type="compositionally biased region" description="Low complexity" evidence="20">
    <location>
        <begin position="354"/>
        <end position="367"/>
    </location>
</feature>
<evidence type="ECO:0000256" key="1">
    <source>
        <dbReference type="ARBA" id="ARBA00000900"/>
    </source>
</evidence>
<evidence type="ECO:0000256" key="13">
    <source>
        <dbReference type="ARBA" id="ARBA00022803"/>
    </source>
</evidence>
<keyword evidence="23" id="KW-1185">Reference proteome</keyword>
<dbReference type="GO" id="GO:0061630">
    <property type="term" value="F:ubiquitin protein ligase activity"/>
    <property type="evidence" value="ECO:0007669"/>
    <property type="project" value="UniProtKB-EC"/>
</dbReference>
<evidence type="ECO:0000256" key="8">
    <source>
        <dbReference type="ARBA" id="ARBA00022723"/>
    </source>
</evidence>
<comment type="subcellular location">
    <subcellularLocation>
        <location evidence="2">Mitochondrion outer membrane</location>
        <topology evidence="2">Single-pass membrane protein</topology>
    </subcellularLocation>
</comment>
<keyword evidence="6" id="KW-0808">Transferase</keyword>
<comment type="catalytic activity">
    <reaction evidence="1">
        <text>S-ubiquitinyl-[E2 ubiquitin-conjugating enzyme]-L-cysteine + [acceptor protein]-L-lysine = [E2 ubiquitin-conjugating enzyme]-L-cysteine + N(6)-ubiquitinyl-[acceptor protein]-L-lysine.</text>
        <dbReference type="EC" id="2.3.2.27"/>
    </reaction>
</comment>
<evidence type="ECO:0000256" key="2">
    <source>
        <dbReference type="ARBA" id="ARBA00004572"/>
    </source>
</evidence>
<keyword evidence="11" id="KW-0833">Ubl conjugation pathway</keyword>
<feature type="compositionally biased region" description="Polar residues" evidence="20">
    <location>
        <begin position="651"/>
        <end position="660"/>
    </location>
</feature>
<evidence type="ECO:0000256" key="7">
    <source>
        <dbReference type="ARBA" id="ARBA00022692"/>
    </source>
</evidence>
<name>A0A364N9Y8_STELY</name>
<dbReference type="EC" id="2.3.2.27" evidence="4"/>
<evidence type="ECO:0000256" key="12">
    <source>
        <dbReference type="ARBA" id="ARBA00022787"/>
    </source>
</evidence>
<evidence type="ECO:0000313" key="23">
    <source>
        <dbReference type="Proteomes" id="UP000249619"/>
    </source>
</evidence>
<keyword evidence="7" id="KW-0812">Transmembrane</keyword>
<evidence type="ECO:0000256" key="15">
    <source>
        <dbReference type="ARBA" id="ARBA00022989"/>
    </source>
</evidence>
<keyword evidence="13" id="KW-0802">TPR repeat</keyword>
<evidence type="ECO:0000256" key="10">
    <source>
        <dbReference type="ARBA" id="ARBA00022771"/>
    </source>
</evidence>
<protein>
    <recommendedName>
        <fullName evidence="5">Mitochondrial fission 1 protein</fullName>
        <ecNumber evidence="4">2.3.2.27</ecNumber>
    </recommendedName>
</protein>
<evidence type="ECO:0000256" key="6">
    <source>
        <dbReference type="ARBA" id="ARBA00022679"/>
    </source>
</evidence>
<dbReference type="Pfam" id="PF13639">
    <property type="entry name" value="zf-RING_2"/>
    <property type="match status" value="1"/>
</dbReference>
<dbReference type="GO" id="GO:0005741">
    <property type="term" value="C:mitochondrial outer membrane"/>
    <property type="evidence" value="ECO:0007669"/>
    <property type="project" value="UniProtKB-SubCell"/>
</dbReference>
<evidence type="ECO:0000256" key="16">
    <source>
        <dbReference type="ARBA" id="ARBA00023128"/>
    </source>
</evidence>
<feature type="compositionally biased region" description="Polar residues" evidence="20">
    <location>
        <begin position="625"/>
        <end position="638"/>
    </location>
</feature>
<evidence type="ECO:0000256" key="11">
    <source>
        <dbReference type="ARBA" id="ARBA00022786"/>
    </source>
</evidence>
<dbReference type="Gene3D" id="3.30.40.10">
    <property type="entry name" value="Zinc/RING finger domain, C3HC4 (zinc finger)"/>
    <property type="match status" value="1"/>
</dbReference>
<keyword evidence="16" id="KW-0496">Mitochondrion</keyword>
<keyword evidence="9" id="KW-0677">Repeat</keyword>
<evidence type="ECO:0000256" key="5">
    <source>
        <dbReference type="ARBA" id="ARBA00014314"/>
    </source>
</evidence>
<accession>A0A364N9Y8</accession>
<comment type="function">
    <text evidence="18">Has a role in mitochondrial fission. Has a role in outer membrane fission but not matrix separation.</text>
</comment>
<dbReference type="InterPro" id="IPR028061">
    <property type="entry name" value="Fis1_TPR_C"/>
</dbReference>
<keyword evidence="17" id="KW-0472">Membrane</keyword>
<dbReference type="EMBL" id="QGDH01000026">
    <property type="protein sequence ID" value="RAR14076.1"/>
    <property type="molecule type" value="Genomic_DNA"/>
</dbReference>
<feature type="region of interest" description="Disordered" evidence="20">
    <location>
        <begin position="600"/>
        <end position="683"/>
    </location>
</feature>
<proteinExistence type="inferred from homology"/>
<dbReference type="InterPro" id="IPR028058">
    <property type="entry name" value="Fis1_TPR_N"/>
</dbReference>
<dbReference type="GO" id="GO:0005778">
    <property type="term" value="C:peroxisomal membrane"/>
    <property type="evidence" value="ECO:0007669"/>
    <property type="project" value="TreeGrafter"/>
</dbReference>
<sequence>MPPSLPCEWDEDFWADERSFPLDAADVESPLKPEELQVLRAQYEKEGEYVGLQTKFNYAWGLIKSTSRPDQQEGVRLLSEIFRNSRERRRECLYYLALGNYKLGNYAEARRYNELLLELEPANLQAGSLKSLIDEKVAKEGLVGAAIIGLEADGTRQKLKDNEWNKRRVKAATTPPLSRPTAHDGVLSSASPRLLSTEPARAIMDQSSNQNAPSQNQRPGHRDMMFCHECNDEWYRDQHGLSCPECGSDFTEIIEDNNDPRDSMMFGHEGDDSESLPGLEEAPPHLHPHLNPWASDDPDEDDISNIQFTQTAPGRYNLHATVTRSVSPQGAMPPGSIGGFMAMLNGLTGAALRPPQGQQQGQQQGPGQSQGEGLFSGPGPNQNQNQNQSAFQEARSQGAEGGPQIRGGRFTYHGGARIFPRDGNMGGPGEPVDELANVMTGLFAAFGAPPGHVHAHGQPSPAAQGFFGGEHTHGPGEHFVGNPILNLFSTMGMMPGPGGNMGDFVYSQEGLDRIVSQLMEQTATSNAPGPATQADIDALPRKDVTDDMLGDEHKAECSICMDEVNIGEQVTVLPCKHWFHHPCVSAWLLEHDTCPHCRKGITKGGEGQSNNPASTGRETERTFQMPGSFTHGSGTSSDPYVVPAGSPGPQSPNQGNTSDNGDAGSGNGAISDRIRRGLFGSPQ</sequence>
<dbReference type="Pfam" id="PF14853">
    <property type="entry name" value="Fis1_TPR_C"/>
    <property type="match status" value="1"/>
</dbReference>
<dbReference type="Pfam" id="PF14852">
    <property type="entry name" value="Fis1_TPR_N"/>
    <property type="match status" value="1"/>
</dbReference>
<dbReference type="Gene3D" id="1.25.40.10">
    <property type="entry name" value="Tetratricopeptide repeat domain"/>
    <property type="match status" value="1"/>
</dbReference>
<dbReference type="GO" id="GO:0016567">
    <property type="term" value="P:protein ubiquitination"/>
    <property type="evidence" value="ECO:0007669"/>
    <property type="project" value="UniProtKB-ARBA"/>
</dbReference>
<gene>
    <name evidence="22" type="ORF">DDE83_002494</name>
</gene>
<feature type="region of interest" description="Disordered" evidence="20">
    <location>
        <begin position="166"/>
        <end position="191"/>
    </location>
</feature>
<feature type="region of interest" description="Disordered" evidence="20">
    <location>
        <begin position="350"/>
        <end position="427"/>
    </location>
</feature>
<keyword evidence="14" id="KW-0862">Zinc</keyword>
<evidence type="ECO:0000256" key="20">
    <source>
        <dbReference type="SAM" id="MobiDB-lite"/>
    </source>
</evidence>
<dbReference type="PROSITE" id="PS50089">
    <property type="entry name" value="ZF_RING_2"/>
    <property type="match status" value="1"/>
</dbReference>
<evidence type="ECO:0000256" key="9">
    <source>
        <dbReference type="ARBA" id="ARBA00022737"/>
    </source>
</evidence>
<keyword evidence="12" id="KW-1000">Mitochondrion outer membrane</keyword>
<evidence type="ECO:0000256" key="17">
    <source>
        <dbReference type="ARBA" id="ARBA00023136"/>
    </source>
</evidence>
<evidence type="ECO:0000256" key="14">
    <source>
        <dbReference type="ARBA" id="ARBA00022833"/>
    </source>
</evidence>
<dbReference type="CDD" id="cd16454">
    <property type="entry name" value="RING-H2_PA-TM-RING"/>
    <property type="match status" value="1"/>
</dbReference>
<dbReference type="PANTHER" id="PTHR13247:SF0">
    <property type="entry name" value="MITOCHONDRIAL FISSION 1 PROTEIN"/>
    <property type="match status" value="1"/>
</dbReference>
<dbReference type="SUPFAM" id="SSF48452">
    <property type="entry name" value="TPR-like"/>
    <property type="match status" value="1"/>
</dbReference>
<dbReference type="STRING" id="183478.A0A364N9Y8"/>
<evidence type="ECO:0000256" key="18">
    <source>
        <dbReference type="ARBA" id="ARBA00025016"/>
    </source>
</evidence>
<evidence type="ECO:0000256" key="4">
    <source>
        <dbReference type="ARBA" id="ARBA00012483"/>
    </source>
</evidence>
<organism evidence="22 23">
    <name type="scientific">Stemphylium lycopersici</name>
    <name type="common">Tomato gray leaf spot disease fungus</name>
    <name type="synonym">Thyrospora lycopersici</name>
    <dbReference type="NCBI Taxonomy" id="183478"/>
    <lineage>
        <taxon>Eukaryota</taxon>
        <taxon>Fungi</taxon>
        <taxon>Dikarya</taxon>
        <taxon>Ascomycota</taxon>
        <taxon>Pezizomycotina</taxon>
        <taxon>Dothideomycetes</taxon>
        <taxon>Pleosporomycetidae</taxon>
        <taxon>Pleosporales</taxon>
        <taxon>Pleosporineae</taxon>
        <taxon>Pleosporaceae</taxon>
        <taxon>Stemphylium</taxon>
    </lineage>
</organism>
<dbReference type="InterPro" id="IPR016543">
    <property type="entry name" value="Fis1"/>
</dbReference>
<evidence type="ECO:0000313" key="22">
    <source>
        <dbReference type="EMBL" id="RAR14076.1"/>
    </source>
</evidence>
<dbReference type="GO" id="GO:0008270">
    <property type="term" value="F:zinc ion binding"/>
    <property type="evidence" value="ECO:0007669"/>
    <property type="project" value="UniProtKB-KW"/>
</dbReference>
<dbReference type="AlphaFoldDB" id="A0A364N9Y8"/>
<dbReference type="GO" id="GO:0016559">
    <property type="term" value="P:peroxisome fission"/>
    <property type="evidence" value="ECO:0007669"/>
    <property type="project" value="TreeGrafter"/>
</dbReference>
<dbReference type="GO" id="GO:0000266">
    <property type="term" value="P:mitochondrial fission"/>
    <property type="evidence" value="ECO:0007669"/>
    <property type="project" value="InterPro"/>
</dbReference>
<dbReference type="InterPro" id="IPR001841">
    <property type="entry name" value="Znf_RING"/>
</dbReference>
<dbReference type="FunFam" id="3.30.40.10:FF:000127">
    <property type="entry name" value="E3 ubiquitin-protein ligase RNF181"/>
    <property type="match status" value="1"/>
</dbReference>
<dbReference type="Proteomes" id="UP000249619">
    <property type="component" value="Unassembled WGS sequence"/>
</dbReference>
<dbReference type="SMART" id="SM00184">
    <property type="entry name" value="RING"/>
    <property type="match status" value="1"/>
</dbReference>
<evidence type="ECO:0000256" key="3">
    <source>
        <dbReference type="ARBA" id="ARBA00008937"/>
    </source>
</evidence>
<dbReference type="InterPro" id="IPR013083">
    <property type="entry name" value="Znf_RING/FYVE/PHD"/>
</dbReference>
<keyword evidence="15" id="KW-1133">Transmembrane helix</keyword>
<dbReference type="InterPro" id="IPR011990">
    <property type="entry name" value="TPR-like_helical_dom_sf"/>
</dbReference>
<evidence type="ECO:0000256" key="19">
    <source>
        <dbReference type="PROSITE-ProRule" id="PRU00175"/>
    </source>
</evidence>
<keyword evidence="8" id="KW-0479">Metal-binding</keyword>
<dbReference type="GO" id="GO:0000422">
    <property type="term" value="P:autophagy of mitochondrion"/>
    <property type="evidence" value="ECO:0007669"/>
    <property type="project" value="TreeGrafter"/>
</dbReference>
<dbReference type="CDD" id="cd12212">
    <property type="entry name" value="Fis1"/>
    <property type="match status" value="1"/>
</dbReference>
<dbReference type="FunFam" id="1.25.40.10:FF:000179">
    <property type="entry name" value="Mitochondrial fission 1 protein"/>
    <property type="match status" value="1"/>
</dbReference>
<reference evidence="23" key="1">
    <citation type="submission" date="2018-05" db="EMBL/GenBank/DDBJ databases">
        <title>Draft genome sequence of Stemphylium lycopersici strain CIDEFI 213.</title>
        <authorList>
            <person name="Medina R."/>
            <person name="Franco M.E.E."/>
            <person name="Lucentini C.G."/>
            <person name="Saparrat M.C.N."/>
            <person name="Balatti P.A."/>
        </authorList>
    </citation>
    <scope>NUCLEOTIDE SEQUENCE [LARGE SCALE GENOMIC DNA]</scope>
    <source>
        <strain evidence="23">CIDEFI 213</strain>
    </source>
</reference>
<dbReference type="PANTHER" id="PTHR13247">
    <property type="entry name" value="TETRATRICOPEPTIDE REPEAT PROTEIN 11 TPR REPEAT PROTEIN 11"/>
    <property type="match status" value="1"/>
</dbReference>